<accession>A0A1B9NUL1</accession>
<dbReference type="InterPro" id="IPR001920">
    <property type="entry name" value="Asp/Glu_race"/>
</dbReference>
<dbReference type="SUPFAM" id="SSF53681">
    <property type="entry name" value="Aspartate/glutamate racemase"/>
    <property type="match status" value="2"/>
</dbReference>
<dbReference type="AlphaFoldDB" id="A0A1B9NUL1"/>
<protein>
    <submittedName>
        <fullName evidence="3">Aspartate racemase</fullName>
    </submittedName>
</protein>
<sequence length="237" mass="26270">MNKKLGILGGMGPLATVEFMMKIITQTPAHNDQEHIPMIVSSVPQIPDRTAFIMGHGTDPYPELKHSFDQLEQSGAECIVIPCNTAHYWYPQLSATSHVHTISIIDSVVQETQLRKHKTVGLLATTATMKTKMYQQKLNQYNIDVIETDDLQQQAVMAGIYEVKAGNVEKGKSMMLPVFEDMLAQGAEAVIFGCTEIPVALAEQNMNSPKQCLDSLEILAKYCVEWSYEAEHTALAS</sequence>
<dbReference type="Proteomes" id="UP000093523">
    <property type="component" value="Unassembled WGS sequence"/>
</dbReference>
<evidence type="ECO:0000313" key="3">
    <source>
        <dbReference type="EMBL" id="OCH17699.1"/>
    </source>
</evidence>
<comment type="caution">
    <text evidence="3">The sequence shown here is derived from an EMBL/GenBank/DDBJ whole genome shotgun (WGS) entry which is preliminary data.</text>
</comment>
<gene>
    <name evidence="3" type="ORF">A6E04_19005</name>
</gene>
<name>A0A1B9NUL1_ALILO</name>
<dbReference type="InterPro" id="IPR004380">
    <property type="entry name" value="Asp_race"/>
</dbReference>
<dbReference type="RefSeq" id="WP_023603489.1">
    <property type="nucleotide sequence ID" value="NZ_CAWMPN010000029.1"/>
</dbReference>
<dbReference type="EMBL" id="MAJU01000029">
    <property type="protein sequence ID" value="OCH17699.1"/>
    <property type="molecule type" value="Genomic_DNA"/>
</dbReference>
<dbReference type="InterPro" id="IPR015942">
    <property type="entry name" value="Asp/Glu/hydantoin_racemase"/>
</dbReference>
<evidence type="ECO:0000256" key="1">
    <source>
        <dbReference type="ARBA" id="ARBA00007847"/>
    </source>
</evidence>
<comment type="similarity">
    <text evidence="1">Belongs to the aspartate/glutamate racemases family.</text>
</comment>
<dbReference type="PANTHER" id="PTHR21198">
    <property type="entry name" value="GLUTAMATE RACEMASE"/>
    <property type="match status" value="1"/>
</dbReference>
<dbReference type="Pfam" id="PF01177">
    <property type="entry name" value="Asp_Glu_race"/>
    <property type="match status" value="1"/>
</dbReference>
<dbReference type="Gene3D" id="3.40.50.1860">
    <property type="match status" value="2"/>
</dbReference>
<evidence type="ECO:0000256" key="2">
    <source>
        <dbReference type="ARBA" id="ARBA00023235"/>
    </source>
</evidence>
<dbReference type="OrthoDB" id="9803739at2"/>
<reference evidence="3 4" key="1">
    <citation type="submission" date="2016-06" db="EMBL/GenBank/DDBJ databases">
        <authorList>
            <person name="Kjaerup R.B."/>
            <person name="Dalgaard T.S."/>
            <person name="Juul-Madsen H.R."/>
        </authorList>
    </citation>
    <scope>NUCLEOTIDE SEQUENCE [LARGE SCALE GENOMIC DNA]</scope>
    <source>
        <strain evidence="3 4">1S159</strain>
    </source>
</reference>
<organism evidence="3 4">
    <name type="scientific">Aliivibrio logei</name>
    <name type="common">Vibrio logei</name>
    <dbReference type="NCBI Taxonomy" id="688"/>
    <lineage>
        <taxon>Bacteria</taxon>
        <taxon>Pseudomonadati</taxon>
        <taxon>Pseudomonadota</taxon>
        <taxon>Gammaproteobacteria</taxon>
        <taxon>Vibrionales</taxon>
        <taxon>Vibrionaceae</taxon>
        <taxon>Aliivibrio</taxon>
    </lineage>
</organism>
<dbReference type="GO" id="GO:0047661">
    <property type="term" value="F:amino-acid racemase activity"/>
    <property type="evidence" value="ECO:0007669"/>
    <property type="project" value="InterPro"/>
</dbReference>
<dbReference type="NCBIfam" id="TIGR00035">
    <property type="entry name" value="asp_race"/>
    <property type="match status" value="1"/>
</dbReference>
<dbReference type="STRING" id="688.A6E04_19005"/>
<evidence type="ECO:0000313" key="4">
    <source>
        <dbReference type="Proteomes" id="UP000093523"/>
    </source>
</evidence>
<keyword evidence="2" id="KW-0413">Isomerase</keyword>
<proteinExistence type="inferred from homology"/>
<dbReference type="PANTHER" id="PTHR21198:SF7">
    <property type="entry name" value="ASPARTATE-GLUTAMATE RACEMASE FAMILY"/>
    <property type="match status" value="1"/>
</dbReference>